<keyword evidence="3" id="KW-1185">Reference proteome</keyword>
<evidence type="ECO:0000313" key="3">
    <source>
        <dbReference type="Proteomes" id="UP001183629"/>
    </source>
</evidence>
<feature type="region of interest" description="Disordered" evidence="1">
    <location>
        <begin position="1"/>
        <end position="33"/>
    </location>
</feature>
<reference evidence="2 3" key="1">
    <citation type="submission" date="2023-07" db="EMBL/GenBank/DDBJ databases">
        <title>Sequencing the genomes of 1000 actinobacteria strains.</title>
        <authorList>
            <person name="Klenk H.-P."/>
        </authorList>
    </citation>
    <scope>NUCLEOTIDE SEQUENCE [LARGE SCALE GENOMIC DNA]</scope>
    <source>
        <strain evidence="2 3">DSM 44711</strain>
    </source>
</reference>
<dbReference type="RefSeq" id="WP_310424820.1">
    <property type="nucleotide sequence ID" value="NZ_JAVDYC010000001.1"/>
</dbReference>
<dbReference type="AlphaFoldDB" id="A0AAE3ZWQ2"/>
<evidence type="ECO:0000256" key="1">
    <source>
        <dbReference type="SAM" id="MobiDB-lite"/>
    </source>
</evidence>
<evidence type="ECO:0000313" key="2">
    <source>
        <dbReference type="EMBL" id="MDR7327469.1"/>
    </source>
</evidence>
<dbReference type="EMBL" id="JAVDYC010000001">
    <property type="protein sequence ID" value="MDR7327469.1"/>
    <property type="molecule type" value="Genomic_DNA"/>
</dbReference>
<comment type="caution">
    <text evidence="2">The sequence shown here is derived from an EMBL/GenBank/DDBJ whole genome shotgun (WGS) entry which is preliminary data.</text>
</comment>
<gene>
    <name evidence="2" type="ORF">J2S44_007719</name>
</gene>
<proteinExistence type="predicted"/>
<name>A0AAE3ZWQ2_9ACTN</name>
<accession>A0AAE3ZWQ2</accession>
<organism evidence="2 3">
    <name type="scientific">Catenuloplanes niger</name>
    <dbReference type="NCBI Taxonomy" id="587534"/>
    <lineage>
        <taxon>Bacteria</taxon>
        <taxon>Bacillati</taxon>
        <taxon>Actinomycetota</taxon>
        <taxon>Actinomycetes</taxon>
        <taxon>Micromonosporales</taxon>
        <taxon>Micromonosporaceae</taxon>
        <taxon>Catenuloplanes</taxon>
    </lineage>
</organism>
<protein>
    <submittedName>
        <fullName evidence="2">Uncharacterized protein</fullName>
    </submittedName>
</protein>
<sequence length="175" mass="18390">MNPTTASDAYRTTAPPPPAATGADCWPEETPDPAARTARDLLDPALFATLTARIAADRPDLIGDMPARILDQALAFLGTCAVTTTPIGPSDLVDIGWHTLILHTDLYNSLCHRIAGRFIHHIPDNPAGTGDSAPISTTTAAITTAGYRLDLPLWTSSGTADCTQCHAGCTDSPTR</sequence>
<dbReference type="Proteomes" id="UP001183629">
    <property type="component" value="Unassembled WGS sequence"/>
</dbReference>